<dbReference type="KEGG" id="zju:107422245"/>
<dbReference type="InterPro" id="IPR001611">
    <property type="entry name" value="Leu-rich_rpt"/>
</dbReference>
<sequence>MDSKKAEMDEILLLLQNNNVTSIILLGKHGVGKTWMAKEISEHAMSVGLTNRTIWVYLNKKYNRRTLHERIARQLSLLSNEEWEDDEEDEKEETLENLKLKISTTLKEEATVKREKSGHEKSQENKFFLLILDDVLQKHEREIMSDLHHLGLNEHNFFKVLMTTEETRDQLASEGFKNETESRNRRLHQIKTLSQHESKKLLKERIKTSILDSPHIERQIAAMENEISKGIPATIITITEALNYIEQHDSGACLLESILEEAGNDGKEADHVTRLLCCWYDMLPRNVIDHCFWHSIQHFLRHGGAHYNELITHWIIEGYFGCFDQIKKAYEQGHDVLMKLIDYGILGKQKDNIIIMDQAFSCITHHRHSVYTKTASLGLVNAFKDKDEHWEGFGRLMHTSGMIKSPYGRKNWEKVSALMMDGSYLSKEVPETFFQPIHGLEVFGIFNPLFTYLPLPLSTMKKLVVLVLRGCVLLEKIDRIRELVNLHVLEVSGAASMDEIPHDLFQNLPNLQCFNLSAPKIESLPPSLFNRSKLRWLILRQCVCLKTLPSLQELVNLEVIDLSGAVSLSKLQDETFSPLKKLQMIDFSKSKIDRLPSLDNLKRLTGLRLSGCASLTRLPSLKTLSSLQLLDVSDAKGLKEIQDGSLDNKVDLQMVNLSGTAIRQLPSSMSNLSDLLLKNCSFLGRLPSTVAFKNLKILDVSGSSALYEIEDKSFEHLRFLKILDFSKTKIKELPSLSNLGNLRQMALIGCSFLQNLPDLGGLKRLQKLYLSGCVKLVELPSLSALEKLEVVDVSGCRSLKFKEVKSFEKMLGLQILNLSETKIESLPTLCKPSNLSHLILQNCIGLKILSPLEHLSKLEELVLCGACSLEETKAQFLEGMKDLQILDLSGTPLTTLPSLSNLTNLRKLTLRGCSGLKTVPGMEALKNLEHIDLCGTAIERLPSLNIYCRLHQLLLKDCSNLEELQNLNSLTQLEVLDLSGTRIKKFPYEISELTCLERLDLPDLKDVLEIDLGKIKYLPEELNWDQCGLFKYTGKLVKCKKPTIFVRGNKIFQCLEKSPELWKTYFKQFHIVVGHHMKQDEDGDINFSKDGLFMRDIYFRTRYFCFPVEDVRLLEIHGSYILPSGFDCVLKHTKYLFLVDNKSISCLSDLGADNVAEMRGCWIERCTKMESVLDGEEVDIRLGSNLEILWVSNLPSLKNLYSGTEGFKNLKHLYLDCCPVIVNVFSSSQFPENLEVLHVKFCDKLETLFRCETMEGRVLQKLQTLHLFELPELRSIGIRLPSQLTLNVKECPKFEEH</sequence>
<dbReference type="PANTHER" id="PTHR47186">
    <property type="entry name" value="LEUCINE-RICH REPEAT-CONTAINING PROTEIN 57"/>
    <property type="match status" value="1"/>
</dbReference>
<dbReference type="SMART" id="SM00369">
    <property type="entry name" value="LRR_TYP"/>
    <property type="match status" value="8"/>
</dbReference>
<dbReference type="PROSITE" id="PS51450">
    <property type="entry name" value="LRR"/>
    <property type="match status" value="1"/>
</dbReference>
<dbReference type="InterPro" id="IPR003591">
    <property type="entry name" value="Leu-rich_rpt_typical-subtyp"/>
</dbReference>
<protein>
    <submittedName>
        <fullName evidence="6">Disease resistance protein At4g19050</fullName>
    </submittedName>
</protein>
<evidence type="ECO:0000259" key="4">
    <source>
        <dbReference type="Pfam" id="PF23247"/>
    </source>
</evidence>
<dbReference type="Gene3D" id="3.80.10.10">
    <property type="entry name" value="Ribonuclease Inhibitor"/>
    <property type="match status" value="4"/>
</dbReference>
<evidence type="ECO:0000256" key="1">
    <source>
        <dbReference type="ARBA" id="ARBA00022614"/>
    </source>
</evidence>
<keyword evidence="1" id="KW-0433">Leucine-rich repeat</keyword>
<organism evidence="5 6">
    <name type="scientific">Ziziphus jujuba</name>
    <name type="common">Chinese jujube</name>
    <name type="synonym">Ziziphus sativa</name>
    <dbReference type="NCBI Taxonomy" id="326968"/>
    <lineage>
        <taxon>Eukaryota</taxon>
        <taxon>Viridiplantae</taxon>
        <taxon>Streptophyta</taxon>
        <taxon>Embryophyta</taxon>
        <taxon>Tracheophyta</taxon>
        <taxon>Spermatophyta</taxon>
        <taxon>Magnoliopsida</taxon>
        <taxon>eudicotyledons</taxon>
        <taxon>Gunneridae</taxon>
        <taxon>Pentapetalae</taxon>
        <taxon>rosids</taxon>
        <taxon>fabids</taxon>
        <taxon>Rosales</taxon>
        <taxon>Rhamnaceae</taxon>
        <taxon>Paliureae</taxon>
        <taxon>Ziziphus</taxon>
    </lineage>
</organism>
<dbReference type="SUPFAM" id="SSF52540">
    <property type="entry name" value="P-loop containing nucleoside triphosphate hydrolases"/>
    <property type="match status" value="1"/>
</dbReference>
<keyword evidence="5" id="KW-1185">Reference proteome</keyword>
<evidence type="ECO:0000313" key="5">
    <source>
        <dbReference type="Proteomes" id="UP001652623"/>
    </source>
</evidence>
<dbReference type="SUPFAM" id="SSF52058">
    <property type="entry name" value="L domain-like"/>
    <property type="match status" value="2"/>
</dbReference>
<evidence type="ECO:0000313" key="6">
    <source>
        <dbReference type="RefSeq" id="XP_015887155.3"/>
    </source>
</evidence>
<dbReference type="Pfam" id="PF13306">
    <property type="entry name" value="LRR_5"/>
    <property type="match status" value="1"/>
</dbReference>
<dbReference type="PRINTS" id="PR00364">
    <property type="entry name" value="DISEASERSIST"/>
</dbReference>
<feature type="domain" description="Disease resistance protein At4g27190-like leucine-rich repeats" evidence="4">
    <location>
        <begin position="1206"/>
        <end position="1276"/>
    </location>
</feature>
<dbReference type="GeneID" id="107422245"/>
<dbReference type="PANTHER" id="PTHR47186:SF14">
    <property type="entry name" value="PROTEIN KINASE DOMAIN-CONTAINING PROTEIN"/>
    <property type="match status" value="1"/>
</dbReference>
<evidence type="ECO:0000259" key="3">
    <source>
        <dbReference type="Pfam" id="PF00931"/>
    </source>
</evidence>
<dbReference type="Proteomes" id="UP001652623">
    <property type="component" value="Chromosome 1"/>
</dbReference>
<name>A0A6P4A1F5_ZIZJJ</name>
<dbReference type="Gene3D" id="3.40.50.300">
    <property type="entry name" value="P-loop containing nucleotide triphosphate hydrolases"/>
    <property type="match status" value="1"/>
</dbReference>
<dbReference type="InParanoid" id="A0A6P4A1F5"/>
<evidence type="ECO:0000256" key="2">
    <source>
        <dbReference type="ARBA" id="ARBA00022737"/>
    </source>
</evidence>
<proteinExistence type="predicted"/>
<gene>
    <name evidence="6" type="primary">LOC107422245</name>
</gene>
<dbReference type="InterPro" id="IPR057135">
    <property type="entry name" value="At4g27190-like_LRR"/>
</dbReference>
<dbReference type="InterPro" id="IPR002182">
    <property type="entry name" value="NB-ARC"/>
</dbReference>
<dbReference type="Pfam" id="PF00931">
    <property type="entry name" value="NB-ARC"/>
    <property type="match status" value="1"/>
</dbReference>
<dbReference type="RefSeq" id="XP_015887155.3">
    <property type="nucleotide sequence ID" value="XM_016031669.4"/>
</dbReference>
<dbReference type="InterPro" id="IPR032675">
    <property type="entry name" value="LRR_dom_sf"/>
</dbReference>
<dbReference type="GO" id="GO:0043531">
    <property type="term" value="F:ADP binding"/>
    <property type="evidence" value="ECO:0007669"/>
    <property type="project" value="InterPro"/>
</dbReference>
<feature type="domain" description="NB-ARC" evidence="3">
    <location>
        <begin position="7"/>
        <end position="204"/>
    </location>
</feature>
<dbReference type="InterPro" id="IPR026906">
    <property type="entry name" value="LRR_5"/>
</dbReference>
<keyword evidence="2" id="KW-0677">Repeat</keyword>
<dbReference type="Pfam" id="PF23247">
    <property type="entry name" value="LRR_RPS2"/>
    <property type="match status" value="1"/>
</dbReference>
<accession>A0A6P4A1F5</accession>
<dbReference type="InterPro" id="IPR027417">
    <property type="entry name" value="P-loop_NTPase"/>
</dbReference>
<reference evidence="6" key="2">
    <citation type="submission" date="2025-08" db="UniProtKB">
        <authorList>
            <consortium name="RefSeq"/>
        </authorList>
    </citation>
    <scope>IDENTIFICATION</scope>
    <source>
        <tissue evidence="6">Seedling</tissue>
    </source>
</reference>
<reference evidence="5" key="1">
    <citation type="submission" date="2025-05" db="UniProtKB">
        <authorList>
            <consortium name="RefSeq"/>
        </authorList>
    </citation>
    <scope>NUCLEOTIDE SEQUENCE [LARGE SCALE GENOMIC DNA]</scope>
</reference>